<dbReference type="AlphaFoldDB" id="A0A8H8NQM2"/>
<dbReference type="PANTHER" id="PTHR15503:SF22">
    <property type="entry name" value="TRANSPOSON TY3-I GAG POLYPROTEIN"/>
    <property type="match status" value="1"/>
</dbReference>
<dbReference type="Pfam" id="PF03732">
    <property type="entry name" value="Retrotrans_gag"/>
    <property type="match status" value="1"/>
</dbReference>
<dbReference type="KEGG" id="rsx:RhiXN_04672"/>
<dbReference type="EMBL" id="CP059659">
    <property type="protein sequence ID" value="QRW16671.1"/>
    <property type="molecule type" value="Genomic_DNA"/>
</dbReference>
<dbReference type="InterPro" id="IPR005162">
    <property type="entry name" value="Retrotrans_gag_dom"/>
</dbReference>
<feature type="domain" description="Retrotransposon gag" evidence="2">
    <location>
        <begin position="205"/>
        <end position="296"/>
    </location>
</feature>
<feature type="compositionally biased region" description="Pro residues" evidence="1">
    <location>
        <begin position="83"/>
        <end position="94"/>
    </location>
</feature>
<evidence type="ECO:0000256" key="1">
    <source>
        <dbReference type="SAM" id="MobiDB-lite"/>
    </source>
</evidence>
<dbReference type="Proteomes" id="UP000650533">
    <property type="component" value="Chromosome 2"/>
</dbReference>
<evidence type="ECO:0000313" key="4">
    <source>
        <dbReference type="Proteomes" id="UP000650533"/>
    </source>
</evidence>
<reference evidence="3" key="1">
    <citation type="submission" date="2020-05" db="EMBL/GenBank/DDBJ databases">
        <title>Evolutionary and genomic comparisons of hybrid uninucleate and nonhybrid Rhizoctonia fungi.</title>
        <authorList>
            <person name="Li C."/>
            <person name="Chen X."/>
        </authorList>
    </citation>
    <scope>NUCLEOTIDE SEQUENCE</scope>
    <source>
        <strain evidence="3">AG-1 IA</strain>
    </source>
</reference>
<protein>
    <submittedName>
        <fullName evidence="3">Retrotransposon-derived protein PEG10</fullName>
    </submittedName>
</protein>
<accession>A0A8H8NQM2</accession>
<evidence type="ECO:0000313" key="3">
    <source>
        <dbReference type="EMBL" id="QRW16671.1"/>
    </source>
</evidence>
<feature type="compositionally biased region" description="Polar residues" evidence="1">
    <location>
        <begin position="342"/>
        <end position="367"/>
    </location>
</feature>
<feature type="region of interest" description="Disordered" evidence="1">
    <location>
        <begin position="71"/>
        <end position="94"/>
    </location>
</feature>
<name>A0A8H8NQM2_9AGAM</name>
<feature type="region of interest" description="Disordered" evidence="1">
    <location>
        <begin position="333"/>
        <end position="376"/>
    </location>
</feature>
<gene>
    <name evidence="3" type="ORF">RhiXN_04672</name>
</gene>
<dbReference type="RefSeq" id="XP_043176908.1">
    <property type="nucleotide sequence ID" value="XM_043324489.1"/>
</dbReference>
<dbReference type="PANTHER" id="PTHR15503">
    <property type="entry name" value="LDOC1 RELATED"/>
    <property type="match status" value="1"/>
</dbReference>
<proteinExistence type="predicted"/>
<dbReference type="GeneID" id="67026952"/>
<evidence type="ECO:0000259" key="2">
    <source>
        <dbReference type="Pfam" id="PF03732"/>
    </source>
</evidence>
<sequence>MEPVVPATTDVKLNMGEVSLEQVIRLLWGVQSQLDRLKNKFSKQTEAINKTQLIVEGISQAVNGLAARIGNIPGPRTLEDTKPPPVKETPRPLPKTKPLQEAIHPAFQGPTCSIPGLYQPTPVKLPIVPMSPLYLAHSIQMATPPPPSLVTVAPPQFAAVKVDHLDPYKGKIGSEAKQWLTCMLAWVCLNQRMFPTQVETLSFLLMNMEDAAGAWAHPHLDLLGSHCTIIQNKDDFKREFLAAFGDPDATWAVEQKITLLTQTSTCANYITKFCTLAMELDWNDAALHGQFAQGLHWEVSRQIATCKRQPTTLLELQNAALVIDNALQEECASHLPKGSKPGNPSTPNRGASTGSQANTTKQLSNDPNYVLEEERN</sequence>
<organism evidence="3 4">
    <name type="scientific">Rhizoctonia solani</name>
    <dbReference type="NCBI Taxonomy" id="456999"/>
    <lineage>
        <taxon>Eukaryota</taxon>
        <taxon>Fungi</taxon>
        <taxon>Dikarya</taxon>
        <taxon>Basidiomycota</taxon>
        <taxon>Agaricomycotina</taxon>
        <taxon>Agaricomycetes</taxon>
        <taxon>Cantharellales</taxon>
        <taxon>Ceratobasidiaceae</taxon>
        <taxon>Rhizoctonia</taxon>
    </lineage>
</organism>
<dbReference type="InterPro" id="IPR032567">
    <property type="entry name" value="RTL1-rel"/>
</dbReference>